<dbReference type="Proteomes" id="UP000230423">
    <property type="component" value="Unassembled WGS sequence"/>
</dbReference>
<evidence type="ECO:0000313" key="1">
    <source>
        <dbReference type="EMBL" id="PIO55248.1"/>
    </source>
</evidence>
<evidence type="ECO:0000313" key="2">
    <source>
        <dbReference type="Proteomes" id="UP000230423"/>
    </source>
</evidence>
<gene>
    <name evidence="1" type="ORF">TELCIR_23366</name>
</gene>
<keyword evidence="2" id="KW-1185">Reference proteome</keyword>
<organism evidence="1 2">
    <name type="scientific">Teladorsagia circumcincta</name>
    <name type="common">Brown stomach worm</name>
    <name type="synonym">Ostertagia circumcincta</name>
    <dbReference type="NCBI Taxonomy" id="45464"/>
    <lineage>
        <taxon>Eukaryota</taxon>
        <taxon>Metazoa</taxon>
        <taxon>Ecdysozoa</taxon>
        <taxon>Nematoda</taxon>
        <taxon>Chromadorea</taxon>
        <taxon>Rhabditida</taxon>
        <taxon>Rhabditina</taxon>
        <taxon>Rhabditomorpha</taxon>
        <taxon>Strongyloidea</taxon>
        <taxon>Trichostrongylidae</taxon>
        <taxon>Teladorsagia</taxon>
    </lineage>
</organism>
<protein>
    <submittedName>
        <fullName evidence="1">Uncharacterized protein</fullName>
    </submittedName>
</protein>
<sequence length="34" mass="3851">MSIDELHPSWAARRLAKEQQGLAPKGKRIVFSDD</sequence>
<proteinExistence type="predicted"/>
<reference evidence="1 2" key="1">
    <citation type="submission" date="2015-09" db="EMBL/GenBank/DDBJ databases">
        <title>Draft genome of the parasitic nematode Teladorsagia circumcincta isolate WARC Sus (inbred).</title>
        <authorList>
            <person name="Mitreva M."/>
        </authorList>
    </citation>
    <scope>NUCLEOTIDE SEQUENCE [LARGE SCALE GENOMIC DNA]</scope>
    <source>
        <strain evidence="1 2">S</strain>
    </source>
</reference>
<accession>A0A2G9TBH3</accession>
<dbReference type="EMBL" id="KZ387634">
    <property type="protein sequence ID" value="PIO55248.1"/>
    <property type="molecule type" value="Genomic_DNA"/>
</dbReference>
<dbReference type="OrthoDB" id="5877738at2759"/>
<dbReference type="AlphaFoldDB" id="A0A2G9TBH3"/>
<name>A0A2G9TBH3_TELCI</name>